<dbReference type="Pfam" id="PF21368">
    <property type="entry name" value="AI2M-like_HNH"/>
    <property type="match status" value="1"/>
</dbReference>
<sequence length="88" mass="9809">MGRGIGAGVHRVVDALVRPAGGHSDHTTVDLAVEVHHIRHLKDLTVRGRAPKPAWAQMMAARRRKTLVVCRVCHEHIHYGANRLRQNS</sequence>
<proteinExistence type="predicted"/>
<keyword evidence="3" id="KW-1185">Reference proteome</keyword>
<dbReference type="EMBL" id="JBHSFG010000061">
    <property type="protein sequence ID" value="MFC4469383.1"/>
    <property type="molecule type" value="Genomic_DNA"/>
</dbReference>
<dbReference type="InterPro" id="IPR049030">
    <property type="entry name" value="AI2M-like_HNH"/>
</dbReference>
<comment type="caution">
    <text evidence="2">The sequence shown here is derived from an EMBL/GenBank/DDBJ whole genome shotgun (WGS) entry which is preliminary data.</text>
</comment>
<feature type="domain" description="AI2M/AI1M-like HNH endonuclease" evidence="1">
    <location>
        <begin position="29"/>
        <end position="74"/>
    </location>
</feature>
<reference evidence="3" key="1">
    <citation type="journal article" date="2019" name="Int. J. Syst. Evol. Microbiol.">
        <title>The Global Catalogue of Microorganisms (GCM) 10K type strain sequencing project: providing services to taxonomists for standard genome sequencing and annotation.</title>
        <authorList>
            <consortium name="The Broad Institute Genomics Platform"/>
            <consortium name="The Broad Institute Genome Sequencing Center for Infectious Disease"/>
            <person name="Wu L."/>
            <person name="Ma J."/>
        </authorList>
    </citation>
    <scope>NUCLEOTIDE SEQUENCE [LARGE SCALE GENOMIC DNA]</scope>
    <source>
        <strain evidence="3">DT43</strain>
    </source>
</reference>
<evidence type="ECO:0000313" key="3">
    <source>
        <dbReference type="Proteomes" id="UP001596012"/>
    </source>
</evidence>
<evidence type="ECO:0000259" key="1">
    <source>
        <dbReference type="Pfam" id="PF21368"/>
    </source>
</evidence>
<dbReference type="Proteomes" id="UP001596012">
    <property type="component" value="Unassembled WGS sequence"/>
</dbReference>
<accession>A0ABV8YZN6</accession>
<evidence type="ECO:0000313" key="2">
    <source>
        <dbReference type="EMBL" id="MFC4469383.1"/>
    </source>
</evidence>
<organism evidence="2 3">
    <name type="scientific">Streptomyces xiangluensis</name>
    <dbReference type="NCBI Taxonomy" id="2665720"/>
    <lineage>
        <taxon>Bacteria</taxon>
        <taxon>Bacillati</taxon>
        <taxon>Actinomycetota</taxon>
        <taxon>Actinomycetes</taxon>
        <taxon>Kitasatosporales</taxon>
        <taxon>Streptomycetaceae</taxon>
        <taxon>Streptomyces</taxon>
    </lineage>
</organism>
<gene>
    <name evidence="2" type="ORF">ACFPH6_33560</name>
</gene>
<name>A0ABV8YZN6_9ACTN</name>
<protein>
    <recommendedName>
        <fullName evidence="1">AI2M/AI1M-like HNH endonuclease domain-containing protein</fullName>
    </recommendedName>
</protein>